<dbReference type="RefSeq" id="WP_264772129.1">
    <property type="nucleotide sequence ID" value="NZ_JAPDOG010000010.1"/>
</dbReference>
<dbReference type="InterPro" id="IPR006311">
    <property type="entry name" value="TAT_signal"/>
</dbReference>
<comment type="caution">
    <text evidence="3">The sequence shown here is derived from an EMBL/GenBank/DDBJ whole genome shotgun (WGS) entry which is preliminary data.</text>
</comment>
<dbReference type="Proteomes" id="UP001207582">
    <property type="component" value="Unassembled WGS sequence"/>
</dbReference>
<evidence type="ECO:0000313" key="4">
    <source>
        <dbReference type="Proteomes" id="UP001207582"/>
    </source>
</evidence>
<dbReference type="EMBL" id="JAPDOG010000010">
    <property type="protein sequence ID" value="MCW3782341.1"/>
    <property type="molecule type" value="Genomic_DNA"/>
</dbReference>
<dbReference type="InterPro" id="IPR036907">
    <property type="entry name" value="5'-Nucleotdase_C_sf"/>
</dbReference>
<dbReference type="Pfam" id="PF02872">
    <property type="entry name" value="5_nucleotid_C"/>
    <property type="match status" value="1"/>
</dbReference>
<gene>
    <name evidence="3" type="primary">soxB</name>
    <name evidence="3" type="ORF">OM960_12175</name>
</gene>
<keyword evidence="1" id="KW-0378">Hydrolase</keyword>
<evidence type="ECO:0000256" key="1">
    <source>
        <dbReference type="RuleBase" id="RU362119"/>
    </source>
</evidence>
<organism evidence="3 4">
    <name type="scientific">Defluviimonas salinarum</name>
    <dbReference type="NCBI Taxonomy" id="2992147"/>
    <lineage>
        <taxon>Bacteria</taxon>
        <taxon>Pseudomonadati</taxon>
        <taxon>Pseudomonadota</taxon>
        <taxon>Alphaproteobacteria</taxon>
        <taxon>Rhodobacterales</taxon>
        <taxon>Paracoccaceae</taxon>
        <taxon>Albidovulum</taxon>
    </lineage>
</organism>
<dbReference type="InterPro" id="IPR008334">
    <property type="entry name" value="5'-Nucleotdase_C"/>
</dbReference>
<evidence type="ECO:0000259" key="2">
    <source>
        <dbReference type="Pfam" id="PF02872"/>
    </source>
</evidence>
<evidence type="ECO:0000313" key="3">
    <source>
        <dbReference type="EMBL" id="MCW3782341.1"/>
    </source>
</evidence>
<dbReference type="InterPro" id="IPR029052">
    <property type="entry name" value="Metallo-depent_PP-like"/>
</dbReference>
<dbReference type="Gene3D" id="6.10.140.570">
    <property type="match status" value="1"/>
</dbReference>
<accession>A0ABT3J3U8</accession>
<sequence length="563" mass="61499">MISRRDFLQATVAASALWGASGVGNWARLAAQQRLTQAQLLEFEDYGNVTLIHITDIHAQMKPLWFREPEINIGVGDNRGVPPHVTGADFLKMFDIETGSPHAYALTYQDFEALAKAYGRMGGLDRCATVIKAIRAARPDALLLDGGDTWQGSLTAQRTLGQDMVNVMNALKPDAMTSHWEFTLGIDRVTEIVEGLAFPFLGANIFDAEWNEPAYEPYKMFEVGGAQVAVIGQAFPYLPIANPKWMFPGLSFGVREERMAEVVAEVRDAGADLVVVLSHNGFDVDRKMAGNVEGIDVILTGHTHDALPEPVMVGKTLLIASGSNGKFISRVDLDVQNGQMMGFKHKLIPIFSDVITPDAEVAALIDAEREPFKAELEEVIGTTDSLLYRRGNFNGTWDDLICNALIDEHQADIALSPGFRWGPSLLPGEPITREDLHNATAMNYPAAYRTEMTGETLHTILEDVADNLFNPDPYYQQGGDMVRVGGMGYRIDVTKPQGSRITEMTMLKSGEAVDPAKTYAVAGWASVNEGTEGPAIWDLVEAWIKKQGTVSIDPNTSVQVAGA</sequence>
<keyword evidence="1" id="KW-0547">Nucleotide-binding</keyword>
<dbReference type="SUPFAM" id="SSF56300">
    <property type="entry name" value="Metallo-dependent phosphatases"/>
    <property type="match status" value="1"/>
</dbReference>
<name>A0ABT3J3U8_9RHOB</name>
<dbReference type="Gene3D" id="3.90.780.10">
    <property type="entry name" value="5'-Nucleotidase, C-terminal domain"/>
    <property type="match status" value="1"/>
</dbReference>
<dbReference type="SUPFAM" id="SSF55816">
    <property type="entry name" value="5'-nucleotidase (syn. UDP-sugar hydrolase), C-terminal domain"/>
    <property type="match status" value="1"/>
</dbReference>
<protein>
    <submittedName>
        <fullName evidence="3">Thiosulfohydrolase SoxB</fullName>
    </submittedName>
</protein>
<proteinExistence type="inferred from homology"/>
<dbReference type="PROSITE" id="PS51318">
    <property type="entry name" value="TAT"/>
    <property type="match status" value="1"/>
</dbReference>
<dbReference type="InterPro" id="IPR030998">
    <property type="entry name" value="Thiosulf_SoxB"/>
</dbReference>
<dbReference type="Gene3D" id="3.60.21.10">
    <property type="match status" value="1"/>
</dbReference>
<dbReference type="NCBIfam" id="TIGR04486">
    <property type="entry name" value="thiosulf_SoxB"/>
    <property type="match status" value="1"/>
</dbReference>
<keyword evidence="4" id="KW-1185">Reference proteome</keyword>
<dbReference type="PANTHER" id="PTHR11575:SF42">
    <property type="entry name" value="SULFUR OXIDATION PROTEIN SOXB"/>
    <property type="match status" value="1"/>
</dbReference>
<comment type="similarity">
    <text evidence="1">Belongs to the 5'-nucleotidase family.</text>
</comment>
<feature type="domain" description="5'-Nucleotidase C-terminal" evidence="2">
    <location>
        <begin position="393"/>
        <end position="533"/>
    </location>
</feature>
<dbReference type="InterPro" id="IPR006179">
    <property type="entry name" value="5_nucleotidase/apyrase"/>
</dbReference>
<dbReference type="PRINTS" id="PR01607">
    <property type="entry name" value="APYRASEFAMLY"/>
</dbReference>
<dbReference type="CDD" id="cd07411">
    <property type="entry name" value="MPP_SoxB_N"/>
    <property type="match status" value="1"/>
</dbReference>
<reference evidence="3 4" key="1">
    <citation type="submission" date="2022-10" db="EMBL/GenBank/DDBJ databases">
        <title>Defluviimonas sp. CAU 1641 isolated from mud.</title>
        <authorList>
            <person name="Kim W."/>
        </authorList>
    </citation>
    <scope>NUCLEOTIDE SEQUENCE [LARGE SCALE GENOMIC DNA]</scope>
    <source>
        <strain evidence="3 4">CAU 1641</strain>
    </source>
</reference>
<dbReference type="PANTHER" id="PTHR11575">
    <property type="entry name" value="5'-NUCLEOTIDASE-RELATED"/>
    <property type="match status" value="1"/>
</dbReference>
<dbReference type="InterPro" id="IPR041829">
    <property type="entry name" value="SoxB_N"/>
</dbReference>